<dbReference type="FunFam" id="3.30.565.10:FF:000006">
    <property type="entry name" value="Sensor histidine kinase WalK"/>
    <property type="match status" value="1"/>
</dbReference>
<reference evidence="14 15" key="1">
    <citation type="journal article" date="2017" name="Front. Microbiol.">
        <title>Genomic Characterization of Dairy Associated Leuconostoc Species and Diversity of Leuconostocs in Undefined Mixed Mesophilic Starter Cultures.</title>
        <authorList>
            <person name="Frantzen C.A."/>
            <person name="Kot W."/>
            <person name="Pedersen T.B."/>
            <person name="Ardo Y.M."/>
            <person name="Broadbent J.R."/>
            <person name="Neve H."/>
            <person name="Hansen L.H."/>
            <person name="Dal Bello F."/>
            <person name="Ostlie H.M."/>
            <person name="Kleppen H.P."/>
            <person name="Vogensen F.K."/>
            <person name="Holo H."/>
        </authorList>
    </citation>
    <scope>NUCLEOTIDE SEQUENCE [LARGE SCALE GENOMIC DNA]</scope>
    <source>
        <strain evidence="14 15">LMGCF08</strain>
    </source>
</reference>
<dbReference type="GO" id="GO:0005886">
    <property type="term" value="C:plasma membrane"/>
    <property type="evidence" value="ECO:0007669"/>
    <property type="project" value="UniProtKB-SubCell"/>
</dbReference>
<evidence type="ECO:0000256" key="1">
    <source>
        <dbReference type="ARBA" id="ARBA00000085"/>
    </source>
</evidence>
<name>A0A1X0VF61_LEUPS</name>
<dbReference type="InterPro" id="IPR050351">
    <property type="entry name" value="BphY/WalK/GraS-like"/>
</dbReference>
<dbReference type="GO" id="GO:0016036">
    <property type="term" value="P:cellular response to phosphate starvation"/>
    <property type="evidence" value="ECO:0007669"/>
    <property type="project" value="TreeGrafter"/>
</dbReference>
<evidence type="ECO:0000256" key="5">
    <source>
        <dbReference type="ARBA" id="ARBA00022553"/>
    </source>
</evidence>
<dbReference type="CDD" id="cd00082">
    <property type="entry name" value="HisKA"/>
    <property type="match status" value="1"/>
</dbReference>
<proteinExistence type="predicted"/>
<evidence type="ECO:0000256" key="2">
    <source>
        <dbReference type="ARBA" id="ARBA00004236"/>
    </source>
</evidence>
<dbReference type="PROSITE" id="PS50109">
    <property type="entry name" value="HIS_KIN"/>
    <property type="match status" value="1"/>
</dbReference>
<gene>
    <name evidence="14" type="ORF">BMR96_02355</name>
</gene>
<dbReference type="Pfam" id="PF02518">
    <property type="entry name" value="HATPase_c"/>
    <property type="match status" value="1"/>
</dbReference>
<keyword evidence="10" id="KW-0902">Two-component regulatory system</keyword>
<keyword evidence="6" id="KW-0808">Transferase</keyword>
<keyword evidence="7" id="KW-0547">Nucleotide-binding</keyword>
<evidence type="ECO:0000256" key="7">
    <source>
        <dbReference type="ARBA" id="ARBA00022741"/>
    </source>
</evidence>
<accession>A0A1X0VF61</accession>
<dbReference type="Gene3D" id="1.10.287.130">
    <property type="match status" value="1"/>
</dbReference>
<dbReference type="GO" id="GO:0004721">
    <property type="term" value="F:phosphoprotein phosphatase activity"/>
    <property type="evidence" value="ECO:0007669"/>
    <property type="project" value="TreeGrafter"/>
</dbReference>
<dbReference type="PANTHER" id="PTHR45453:SF1">
    <property type="entry name" value="PHOSPHATE REGULON SENSOR PROTEIN PHOR"/>
    <property type="match status" value="1"/>
</dbReference>
<keyword evidence="8 14" id="KW-0418">Kinase</keyword>
<dbReference type="Proteomes" id="UP000192288">
    <property type="component" value="Unassembled WGS sequence"/>
</dbReference>
<protein>
    <recommendedName>
        <fullName evidence="3">histidine kinase</fullName>
        <ecNumber evidence="3">2.7.13.3</ecNumber>
    </recommendedName>
</protein>
<dbReference type="InterPro" id="IPR003594">
    <property type="entry name" value="HATPase_dom"/>
</dbReference>
<dbReference type="InterPro" id="IPR036097">
    <property type="entry name" value="HisK_dim/P_sf"/>
</dbReference>
<evidence type="ECO:0000256" key="10">
    <source>
        <dbReference type="ARBA" id="ARBA00023012"/>
    </source>
</evidence>
<evidence type="ECO:0000256" key="3">
    <source>
        <dbReference type="ARBA" id="ARBA00012438"/>
    </source>
</evidence>
<dbReference type="SUPFAM" id="SSF55785">
    <property type="entry name" value="PYP-like sensor domain (PAS domain)"/>
    <property type="match status" value="1"/>
</dbReference>
<comment type="subcellular location">
    <subcellularLocation>
        <location evidence="2">Cell membrane</location>
    </subcellularLocation>
</comment>
<dbReference type="CDD" id="cd00075">
    <property type="entry name" value="HATPase"/>
    <property type="match status" value="1"/>
</dbReference>
<dbReference type="GO" id="GO:0000155">
    <property type="term" value="F:phosphorelay sensor kinase activity"/>
    <property type="evidence" value="ECO:0007669"/>
    <property type="project" value="InterPro"/>
</dbReference>
<evidence type="ECO:0000256" key="9">
    <source>
        <dbReference type="ARBA" id="ARBA00022840"/>
    </source>
</evidence>
<dbReference type="InterPro" id="IPR003661">
    <property type="entry name" value="HisK_dim/P_dom"/>
</dbReference>
<dbReference type="SUPFAM" id="SSF47384">
    <property type="entry name" value="Homodimeric domain of signal transducing histidine kinase"/>
    <property type="match status" value="1"/>
</dbReference>
<evidence type="ECO:0000313" key="15">
    <source>
        <dbReference type="Proteomes" id="UP000192288"/>
    </source>
</evidence>
<dbReference type="InterPro" id="IPR035965">
    <property type="entry name" value="PAS-like_dom_sf"/>
</dbReference>
<dbReference type="RefSeq" id="WP_004913267.1">
    <property type="nucleotide sequence ID" value="NZ_MPLS01000005.1"/>
</dbReference>
<evidence type="ECO:0000256" key="6">
    <source>
        <dbReference type="ARBA" id="ARBA00022679"/>
    </source>
</evidence>
<feature type="transmembrane region" description="Helical" evidence="12">
    <location>
        <begin position="7"/>
        <end position="26"/>
    </location>
</feature>
<dbReference type="EC" id="2.7.13.3" evidence="3"/>
<dbReference type="PANTHER" id="PTHR45453">
    <property type="entry name" value="PHOSPHATE REGULON SENSOR PROTEIN PHOR"/>
    <property type="match status" value="1"/>
</dbReference>
<dbReference type="InterPro" id="IPR004358">
    <property type="entry name" value="Sig_transdc_His_kin-like_C"/>
</dbReference>
<dbReference type="AlphaFoldDB" id="A0A1X0VF61"/>
<dbReference type="Gene3D" id="3.30.450.20">
    <property type="entry name" value="PAS domain"/>
    <property type="match status" value="1"/>
</dbReference>
<dbReference type="SUPFAM" id="SSF55874">
    <property type="entry name" value="ATPase domain of HSP90 chaperone/DNA topoisomerase II/histidine kinase"/>
    <property type="match status" value="1"/>
</dbReference>
<comment type="catalytic activity">
    <reaction evidence="1">
        <text>ATP + protein L-histidine = ADP + protein N-phospho-L-histidine.</text>
        <dbReference type="EC" id="2.7.13.3"/>
    </reaction>
</comment>
<dbReference type="GO" id="GO:0005524">
    <property type="term" value="F:ATP binding"/>
    <property type="evidence" value="ECO:0007669"/>
    <property type="project" value="UniProtKB-KW"/>
</dbReference>
<dbReference type="SMART" id="SM00388">
    <property type="entry name" value="HisKA"/>
    <property type="match status" value="1"/>
</dbReference>
<keyword evidence="9" id="KW-0067">ATP-binding</keyword>
<dbReference type="PRINTS" id="PR00344">
    <property type="entry name" value="BCTRLSENSOR"/>
</dbReference>
<sequence length="446" mass="49747">MKNKFEKFIIILGLNLILLISLTQIVSLTRQTLTALIFIVILISIIEAWLSQLWEMSDATELAVMKKRMEDTLAGETPRGVLASPESPYYDLLQSFNALQTYVRHSQYDNKRDVGNYQTLLTSLPVGVINVDRHHTIDVFNQKAADLLGVSLPKLPISENLIIRQFTLSELISQTFNTQSKQQSILNLTINGETRQYDASTLYHQSGAEGEVMIMLYDLTSVLQIERMQADFLANASHEFKTPLTAITGFVETLQGPAGDDPKTRAQFLTIVANESQRLSDLVNDILSLSRLKHKADGEVSIIKVSEIVNQQIQKINSQRVTIHNDVDDQLEVVGVAEDATTIIQNLLTNAVKYNVENGEVWVSAKKDNSQWSLNVRDSGIGIPLSQQSRIFERFYRGDESRQRKIASGTGLGLAIVNEIVTKHNGRLQVKSQVGVGTSITLTLPL</sequence>
<feature type="domain" description="Histidine kinase" evidence="13">
    <location>
        <begin position="235"/>
        <end position="446"/>
    </location>
</feature>
<comment type="caution">
    <text evidence="14">The sequence shown here is derived from an EMBL/GenBank/DDBJ whole genome shotgun (WGS) entry which is preliminary data.</text>
</comment>
<keyword evidence="5" id="KW-0597">Phosphoprotein</keyword>
<keyword evidence="4" id="KW-1003">Cell membrane</keyword>
<keyword evidence="12" id="KW-1133">Transmembrane helix</keyword>
<evidence type="ECO:0000256" key="4">
    <source>
        <dbReference type="ARBA" id="ARBA00022475"/>
    </source>
</evidence>
<dbReference type="InterPro" id="IPR036890">
    <property type="entry name" value="HATPase_C_sf"/>
</dbReference>
<evidence type="ECO:0000313" key="14">
    <source>
        <dbReference type="EMBL" id="ORI98343.1"/>
    </source>
</evidence>
<dbReference type="EMBL" id="MPLS01000005">
    <property type="protein sequence ID" value="ORI98343.1"/>
    <property type="molecule type" value="Genomic_DNA"/>
</dbReference>
<dbReference type="eggNOG" id="COG5002">
    <property type="taxonomic scope" value="Bacteria"/>
</dbReference>
<evidence type="ECO:0000256" key="8">
    <source>
        <dbReference type="ARBA" id="ARBA00022777"/>
    </source>
</evidence>
<dbReference type="SMART" id="SM00387">
    <property type="entry name" value="HATPase_c"/>
    <property type="match status" value="1"/>
</dbReference>
<evidence type="ECO:0000256" key="12">
    <source>
        <dbReference type="SAM" id="Phobius"/>
    </source>
</evidence>
<dbReference type="STRING" id="33968.BMS77_03830"/>
<dbReference type="Pfam" id="PF00512">
    <property type="entry name" value="HisKA"/>
    <property type="match status" value="1"/>
</dbReference>
<evidence type="ECO:0000256" key="11">
    <source>
        <dbReference type="ARBA" id="ARBA00023136"/>
    </source>
</evidence>
<keyword evidence="11 12" id="KW-0472">Membrane</keyword>
<organism evidence="14 15">
    <name type="scientific">Leuconostoc pseudomesenteroides</name>
    <dbReference type="NCBI Taxonomy" id="33968"/>
    <lineage>
        <taxon>Bacteria</taxon>
        <taxon>Bacillati</taxon>
        <taxon>Bacillota</taxon>
        <taxon>Bacilli</taxon>
        <taxon>Lactobacillales</taxon>
        <taxon>Lactobacillaceae</taxon>
        <taxon>Leuconostoc</taxon>
    </lineage>
</organism>
<keyword evidence="12" id="KW-0812">Transmembrane</keyword>
<dbReference type="Gene3D" id="3.30.565.10">
    <property type="entry name" value="Histidine kinase-like ATPase, C-terminal domain"/>
    <property type="match status" value="1"/>
</dbReference>
<dbReference type="InterPro" id="IPR005467">
    <property type="entry name" value="His_kinase_dom"/>
</dbReference>
<evidence type="ECO:0000259" key="13">
    <source>
        <dbReference type="PROSITE" id="PS50109"/>
    </source>
</evidence>
<dbReference type="FunFam" id="1.10.287.130:FF:000008">
    <property type="entry name" value="Two-component sensor histidine kinase"/>
    <property type="match status" value="1"/>
</dbReference>